<dbReference type="InterPro" id="IPR058240">
    <property type="entry name" value="rSAM_sf"/>
</dbReference>
<keyword evidence="4" id="KW-0004">4Fe-4S</keyword>
<dbReference type="PROSITE" id="PS51918">
    <property type="entry name" value="RADICAL_SAM"/>
    <property type="match status" value="1"/>
</dbReference>
<dbReference type="PROSITE" id="PS01087">
    <property type="entry name" value="RADICAL_ACTIVATING"/>
    <property type="match status" value="1"/>
</dbReference>
<comment type="cofactor">
    <cofactor evidence="1">
        <name>[4Fe-4S] cluster</name>
        <dbReference type="ChEBI" id="CHEBI:49883"/>
    </cofactor>
</comment>
<keyword evidence="8" id="KW-0408">Iron</keyword>
<dbReference type="GO" id="GO:0016491">
    <property type="term" value="F:oxidoreductase activity"/>
    <property type="evidence" value="ECO:0007669"/>
    <property type="project" value="UniProtKB-KW"/>
</dbReference>
<proteinExistence type="inferred from homology"/>
<evidence type="ECO:0000256" key="1">
    <source>
        <dbReference type="ARBA" id="ARBA00001966"/>
    </source>
</evidence>
<reference evidence="12 13" key="1">
    <citation type="submission" date="2017-04" db="EMBL/GenBank/DDBJ databases">
        <authorList>
            <person name="Afonso C.L."/>
            <person name="Miller P.J."/>
            <person name="Scott M.A."/>
            <person name="Spackman E."/>
            <person name="Goraichik I."/>
            <person name="Dimitrov K.M."/>
            <person name="Suarez D.L."/>
            <person name="Swayne D.E."/>
        </authorList>
    </citation>
    <scope>NUCLEOTIDE SEQUENCE [LARGE SCALE GENOMIC DNA]</scope>
    <source>
        <strain evidence="12 13">DSM 3385</strain>
    </source>
</reference>
<dbReference type="InterPro" id="IPR040074">
    <property type="entry name" value="BssD/PflA/YjjW"/>
</dbReference>
<keyword evidence="7" id="KW-0560">Oxidoreductase</keyword>
<keyword evidence="9" id="KW-0411">Iron-sulfur</keyword>
<evidence type="ECO:0000259" key="10">
    <source>
        <dbReference type="PROSITE" id="PS51379"/>
    </source>
</evidence>
<sequence length="302" mass="33476">MIEGNIFNIEHFAIHDGPGIRTTIFLKGCPMACVWCHNPEGLSGKRHIVRSGKKCIVCIECIKCCPQGALEISTPHGIVFDSEKCIACGKCVDICCANAIEMVGGAMSPRQVADIALKDVTFYDESGGGVTFSGGEPLFQWEFVRECAIRLKERGVHIAVETSGAVKNDVIKHIAPHVDLFLYDLKHIDPAEHKKYCGMGNENILENLETLSAMGKELIIRMVVIPGINDAPEYLERLCRFLKETSGIRSVSLLPLHKSAVEKYKRLDKEFFIADFEIPDDEKMESVAEIFQNKGFTVQIGS</sequence>
<dbReference type="SFLD" id="SFLDG01066">
    <property type="entry name" value="organic_radical-activating_enz"/>
    <property type="match status" value="1"/>
</dbReference>
<dbReference type="InterPro" id="IPR017896">
    <property type="entry name" value="4Fe4S_Fe-S-bd"/>
</dbReference>
<keyword evidence="6" id="KW-0479">Metal-binding</keyword>
<dbReference type="PANTHER" id="PTHR30352">
    <property type="entry name" value="PYRUVATE FORMATE-LYASE-ACTIVATING ENZYME"/>
    <property type="match status" value="1"/>
</dbReference>
<dbReference type="InterPro" id="IPR012839">
    <property type="entry name" value="Organic_radical_activase"/>
</dbReference>
<dbReference type="Pfam" id="PF13237">
    <property type="entry name" value="Fer4_10"/>
    <property type="match status" value="1"/>
</dbReference>
<dbReference type="SFLD" id="SFLDS00029">
    <property type="entry name" value="Radical_SAM"/>
    <property type="match status" value="1"/>
</dbReference>
<accession>A0A1W2EUI1</accession>
<dbReference type="Gene3D" id="3.20.20.70">
    <property type="entry name" value="Aldolase class I"/>
    <property type="match status" value="1"/>
</dbReference>
<dbReference type="Pfam" id="PF04055">
    <property type="entry name" value="Radical_SAM"/>
    <property type="match status" value="1"/>
</dbReference>
<dbReference type="AlphaFoldDB" id="A0A1W2EUI1"/>
<gene>
    <name evidence="12" type="ORF">SAMN02746065_1485</name>
</gene>
<evidence type="ECO:0000256" key="8">
    <source>
        <dbReference type="ARBA" id="ARBA00023004"/>
    </source>
</evidence>
<evidence type="ECO:0000259" key="11">
    <source>
        <dbReference type="PROSITE" id="PS51918"/>
    </source>
</evidence>
<dbReference type="SUPFAM" id="SSF54862">
    <property type="entry name" value="4Fe-4S ferredoxins"/>
    <property type="match status" value="1"/>
</dbReference>
<dbReference type="STRING" id="1121400.SAMN02746065_1485"/>
<dbReference type="InterPro" id="IPR034457">
    <property type="entry name" value="Organic_radical-activating"/>
</dbReference>
<dbReference type="CDD" id="cd01335">
    <property type="entry name" value="Radical_SAM"/>
    <property type="match status" value="1"/>
</dbReference>
<dbReference type="SFLD" id="SFLDG01118">
    <property type="entry name" value="activating_enzymes__group_2"/>
    <property type="match status" value="1"/>
</dbReference>
<evidence type="ECO:0000256" key="9">
    <source>
        <dbReference type="ARBA" id="ARBA00023014"/>
    </source>
</evidence>
<dbReference type="RefSeq" id="WP_084071981.1">
    <property type="nucleotide sequence ID" value="NZ_FWXY01000048.1"/>
</dbReference>
<dbReference type="InterPro" id="IPR007197">
    <property type="entry name" value="rSAM"/>
</dbReference>
<keyword evidence="5" id="KW-0949">S-adenosyl-L-methionine</keyword>
<keyword evidence="12" id="KW-0670">Pyruvate</keyword>
<evidence type="ECO:0000256" key="3">
    <source>
        <dbReference type="ARBA" id="ARBA00011245"/>
    </source>
</evidence>
<dbReference type="PANTHER" id="PTHR30352:SF4">
    <property type="entry name" value="PYRUVATE FORMATE-LYASE 2-ACTIVATING ENZYME"/>
    <property type="match status" value="1"/>
</dbReference>
<keyword evidence="12" id="KW-0456">Lyase</keyword>
<feature type="domain" description="Radical SAM core" evidence="11">
    <location>
        <begin position="15"/>
        <end position="294"/>
    </location>
</feature>
<dbReference type="PIRSF" id="PIRSF000371">
    <property type="entry name" value="PFL_act_enz"/>
    <property type="match status" value="1"/>
</dbReference>
<evidence type="ECO:0000313" key="13">
    <source>
        <dbReference type="Proteomes" id="UP000192418"/>
    </source>
</evidence>
<dbReference type="EMBL" id="FWXY01000048">
    <property type="protein sequence ID" value="SMD13295.1"/>
    <property type="molecule type" value="Genomic_DNA"/>
</dbReference>
<feature type="domain" description="4Fe-4S ferredoxin-type" evidence="10">
    <location>
        <begin position="76"/>
        <end position="105"/>
    </location>
</feature>
<dbReference type="SUPFAM" id="SSF102114">
    <property type="entry name" value="Radical SAM enzymes"/>
    <property type="match status" value="1"/>
</dbReference>
<protein>
    <submittedName>
        <fullName evidence="12">Pyruvate formate lyase activating enzyme</fullName>
    </submittedName>
</protein>
<dbReference type="PROSITE" id="PS51379">
    <property type="entry name" value="4FE4S_FER_2"/>
    <property type="match status" value="2"/>
</dbReference>
<comment type="subunit">
    <text evidence="3">Monomer.</text>
</comment>
<organism evidence="12 13">
    <name type="scientific">Desulfocicer vacuolatum DSM 3385</name>
    <dbReference type="NCBI Taxonomy" id="1121400"/>
    <lineage>
        <taxon>Bacteria</taxon>
        <taxon>Pseudomonadati</taxon>
        <taxon>Thermodesulfobacteriota</taxon>
        <taxon>Desulfobacteria</taxon>
        <taxon>Desulfobacterales</taxon>
        <taxon>Desulfobacteraceae</taxon>
        <taxon>Desulfocicer</taxon>
    </lineage>
</organism>
<evidence type="ECO:0000256" key="4">
    <source>
        <dbReference type="ARBA" id="ARBA00022485"/>
    </source>
</evidence>
<evidence type="ECO:0000256" key="2">
    <source>
        <dbReference type="ARBA" id="ARBA00009777"/>
    </source>
</evidence>
<keyword evidence="13" id="KW-1185">Reference proteome</keyword>
<name>A0A1W2EUI1_9BACT</name>
<dbReference type="InterPro" id="IPR013785">
    <property type="entry name" value="Aldolase_TIM"/>
</dbReference>
<dbReference type="Proteomes" id="UP000192418">
    <property type="component" value="Unassembled WGS sequence"/>
</dbReference>
<dbReference type="GO" id="GO:0051539">
    <property type="term" value="F:4 iron, 4 sulfur cluster binding"/>
    <property type="evidence" value="ECO:0007669"/>
    <property type="project" value="UniProtKB-KW"/>
</dbReference>
<evidence type="ECO:0000256" key="7">
    <source>
        <dbReference type="ARBA" id="ARBA00023002"/>
    </source>
</evidence>
<dbReference type="GO" id="GO:0046872">
    <property type="term" value="F:metal ion binding"/>
    <property type="evidence" value="ECO:0007669"/>
    <property type="project" value="UniProtKB-KW"/>
</dbReference>
<dbReference type="InterPro" id="IPR001989">
    <property type="entry name" value="Radical_activat_CS"/>
</dbReference>
<comment type="similarity">
    <text evidence="2">Belongs to the organic radical-activating enzymes family.</text>
</comment>
<evidence type="ECO:0000256" key="5">
    <source>
        <dbReference type="ARBA" id="ARBA00022691"/>
    </source>
</evidence>
<feature type="domain" description="4Fe-4S ferredoxin-type" evidence="10">
    <location>
        <begin position="45"/>
        <end position="75"/>
    </location>
</feature>
<dbReference type="Gene3D" id="3.30.70.20">
    <property type="match status" value="1"/>
</dbReference>
<evidence type="ECO:0000256" key="6">
    <source>
        <dbReference type="ARBA" id="ARBA00022723"/>
    </source>
</evidence>
<evidence type="ECO:0000313" key="12">
    <source>
        <dbReference type="EMBL" id="SMD13295.1"/>
    </source>
</evidence>
<dbReference type="GO" id="GO:0016829">
    <property type="term" value="F:lyase activity"/>
    <property type="evidence" value="ECO:0007669"/>
    <property type="project" value="UniProtKB-KW"/>
</dbReference>
<dbReference type="OrthoDB" id="9782387at2"/>
<dbReference type="NCBIfam" id="TIGR02494">
    <property type="entry name" value="PFLE_PFLC"/>
    <property type="match status" value="1"/>
</dbReference>